<gene>
    <name evidence="7" type="ORF">AVEN_18483_1</name>
</gene>
<dbReference type="PANTHER" id="PTHR45930:SF4">
    <property type="entry name" value="ADHESION G PROTEIN-COUPLED RECEPTOR A3"/>
    <property type="match status" value="1"/>
</dbReference>
<keyword evidence="2" id="KW-0433">Leucine-rich repeat</keyword>
<dbReference type="InterPro" id="IPR032675">
    <property type="entry name" value="LRR_dom_sf"/>
</dbReference>
<evidence type="ECO:0000256" key="2">
    <source>
        <dbReference type="ARBA" id="ARBA00022614"/>
    </source>
</evidence>
<evidence type="ECO:0000259" key="6">
    <source>
        <dbReference type="SMART" id="SM00082"/>
    </source>
</evidence>
<dbReference type="Gene3D" id="3.80.10.10">
    <property type="entry name" value="Ribonuclease Inhibitor"/>
    <property type="match status" value="1"/>
</dbReference>
<dbReference type="InterPro" id="IPR000483">
    <property type="entry name" value="Cys-rich_flank_reg_C"/>
</dbReference>
<evidence type="ECO:0000313" key="7">
    <source>
        <dbReference type="EMBL" id="GBN15858.1"/>
    </source>
</evidence>
<dbReference type="SMART" id="SM00369">
    <property type="entry name" value="LRR_TYP"/>
    <property type="match status" value="1"/>
</dbReference>
<dbReference type="AlphaFoldDB" id="A0A4Y2LMD7"/>
<comment type="similarity">
    <text evidence="1">Belongs to the G-protein coupled receptor 2 family. Adhesion G-protein coupled receptor (ADGR) subfamily.</text>
</comment>
<sequence>MPRIQSLNLSNNKLSTIPDGVFSQIQHRLSNLELDDNPLNCDCGFNWLISNKPKYSWTGKCATPEKLKGKSIKDLKSNDLDSCH</sequence>
<comment type="caution">
    <text evidence="7">The sequence shown here is derived from an EMBL/GenBank/DDBJ whole genome shotgun (WGS) entry which is preliminary data.</text>
</comment>
<dbReference type="PANTHER" id="PTHR45930">
    <property type="entry name" value="G-PROTEIN COUPLED RECEPTOR 124-LIKE PROTEIN"/>
    <property type="match status" value="1"/>
</dbReference>
<evidence type="ECO:0000256" key="1">
    <source>
        <dbReference type="ARBA" id="ARBA00007343"/>
    </source>
</evidence>
<proteinExistence type="inferred from homology"/>
<dbReference type="GO" id="GO:0007166">
    <property type="term" value="P:cell surface receptor signaling pathway"/>
    <property type="evidence" value="ECO:0007669"/>
    <property type="project" value="TreeGrafter"/>
</dbReference>
<dbReference type="InterPro" id="IPR003591">
    <property type="entry name" value="Leu-rich_rpt_typical-subtyp"/>
</dbReference>
<dbReference type="OrthoDB" id="6415927at2759"/>
<reference evidence="7 8" key="1">
    <citation type="journal article" date="2019" name="Sci. Rep.">
        <title>Orb-weaving spider Araneus ventricosus genome elucidates the spidroin gene catalogue.</title>
        <authorList>
            <person name="Kono N."/>
            <person name="Nakamura H."/>
            <person name="Ohtoshi R."/>
            <person name="Moran D.A.P."/>
            <person name="Shinohara A."/>
            <person name="Yoshida Y."/>
            <person name="Fujiwara M."/>
            <person name="Mori M."/>
            <person name="Tomita M."/>
            <person name="Arakawa K."/>
        </authorList>
    </citation>
    <scope>NUCLEOTIDE SEQUENCE [LARGE SCALE GENOMIC DNA]</scope>
</reference>
<organism evidence="7 8">
    <name type="scientific">Araneus ventricosus</name>
    <name type="common">Orbweaver spider</name>
    <name type="synonym">Epeira ventricosa</name>
    <dbReference type="NCBI Taxonomy" id="182803"/>
    <lineage>
        <taxon>Eukaryota</taxon>
        <taxon>Metazoa</taxon>
        <taxon>Ecdysozoa</taxon>
        <taxon>Arthropoda</taxon>
        <taxon>Chelicerata</taxon>
        <taxon>Arachnida</taxon>
        <taxon>Araneae</taxon>
        <taxon>Araneomorphae</taxon>
        <taxon>Entelegynae</taxon>
        <taxon>Araneoidea</taxon>
        <taxon>Araneidae</taxon>
        <taxon>Araneus</taxon>
    </lineage>
</organism>
<keyword evidence="8" id="KW-1185">Reference proteome</keyword>
<protein>
    <recommendedName>
        <fullName evidence="6">LRRCT domain-containing protein</fullName>
    </recommendedName>
</protein>
<name>A0A4Y2LMD7_ARAVE</name>
<keyword evidence="4" id="KW-0677">Repeat</keyword>
<dbReference type="GO" id="GO:0005886">
    <property type="term" value="C:plasma membrane"/>
    <property type="evidence" value="ECO:0007669"/>
    <property type="project" value="TreeGrafter"/>
</dbReference>
<dbReference type="SMART" id="SM00082">
    <property type="entry name" value="LRRCT"/>
    <property type="match status" value="1"/>
</dbReference>
<dbReference type="EMBL" id="BGPR01119473">
    <property type="protein sequence ID" value="GBN15858.1"/>
    <property type="molecule type" value="Genomic_DNA"/>
</dbReference>
<dbReference type="InterPro" id="IPR051963">
    <property type="entry name" value="Adhesion_GPCR_A"/>
</dbReference>
<dbReference type="Proteomes" id="UP000499080">
    <property type="component" value="Unassembled WGS sequence"/>
</dbReference>
<keyword evidence="5" id="KW-0675">Receptor</keyword>
<evidence type="ECO:0000256" key="3">
    <source>
        <dbReference type="ARBA" id="ARBA00022729"/>
    </source>
</evidence>
<keyword evidence="3" id="KW-0732">Signal</keyword>
<dbReference type="SUPFAM" id="SSF52058">
    <property type="entry name" value="L domain-like"/>
    <property type="match status" value="1"/>
</dbReference>
<accession>A0A4Y2LMD7</accession>
<dbReference type="InterPro" id="IPR001611">
    <property type="entry name" value="Leu-rich_rpt"/>
</dbReference>
<evidence type="ECO:0000256" key="5">
    <source>
        <dbReference type="ARBA" id="ARBA00023170"/>
    </source>
</evidence>
<evidence type="ECO:0000256" key="4">
    <source>
        <dbReference type="ARBA" id="ARBA00022737"/>
    </source>
</evidence>
<evidence type="ECO:0000313" key="8">
    <source>
        <dbReference type="Proteomes" id="UP000499080"/>
    </source>
</evidence>
<feature type="domain" description="LRRCT" evidence="6">
    <location>
        <begin position="37"/>
        <end position="84"/>
    </location>
</feature>
<dbReference type="PROSITE" id="PS51450">
    <property type="entry name" value="LRR"/>
    <property type="match status" value="1"/>
</dbReference>